<dbReference type="GO" id="GO:0016853">
    <property type="term" value="F:isomerase activity"/>
    <property type="evidence" value="ECO:0007669"/>
    <property type="project" value="UniProtKB-KW"/>
</dbReference>
<dbReference type="AlphaFoldDB" id="A0A838BFU1"/>
<gene>
    <name evidence="2" type="ORF">H0241_35005</name>
</gene>
<dbReference type="PANTHER" id="PTHR12110:SF41">
    <property type="entry name" value="INOSOSE DEHYDRATASE"/>
    <property type="match status" value="1"/>
</dbReference>
<dbReference type="EMBL" id="JACDTY010000044">
    <property type="protein sequence ID" value="MBA1145376.1"/>
    <property type="molecule type" value="Genomic_DNA"/>
</dbReference>
<organism evidence="2 3">
    <name type="scientific">Mesorhizobium neociceri</name>
    <dbReference type="NCBI Taxonomy" id="1307853"/>
    <lineage>
        <taxon>Bacteria</taxon>
        <taxon>Pseudomonadati</taxon>
        <taxon>Pseudomonadota</taxon>
        <taxon>Alphaproteobacteria</taxon>
        <taxon>Hyphomicrobiales</taxon>
        <taxon>Phyllobacteriaceae</taxon>
        <taxon>Mesorhizobium</taxon>
    </lineage>
</organism>
<keyword evidence="2" id="KW-0413">Isomerase</keyword>
<protein>
    <submittedName>
        <fullName evidence="2">Sugar phosphate isomerase/epimerase</fullName>
    </submittedName>
</protein>
<dbReference type="RefSeq" id="WP_181062256.1">
    <property type="nucleotide sequence ID" value="NZ_JACDTY010000044.1"/>
</dbReference>
<dbReference type="InterPro" id="IPR036237">
    <property type="entry name" value="Xyl_isomerase-like_sf"/>
</dbReference>
<dbReference type="PANTHER" id="PTHR12110">
    <property type="entry name" value="HYDROXYPYRUVATE ISOMERASE"/>
    <property type="match status" value="1"/>
</dbReference>
<dbReference type="Proteomes" id="UP000558284">
    <property type="component" value="Unassembled WGS sequence"/>
</dbReference>
<dbReference type="Gene3D" id="3.20.20.150">
    <property type="entry name" value="Divalent-metal-dependent TIM barrel enzymes"/>
    <property type="match status" value="1"/>
</dbReference>
<dbReference type="Pfam" id="PF01261">
    <property type="entry name" value="AP_endonuc_2"/>
    <property type="match status" value="1"/>
</dbReference>
<comment type="caution">
    <text evidence="2">The sequence shown here is derived from an EMBL/GenBank/DDBJ whole genome shotgun (WGS) entry which is preliminary data.</text>
</comment>
<dbReference type="InterPro" id="IPR050312">
    <property type="entry name" value="IolE/XylAMocC-like"/>
</dbReference>
<keyword evidence="3" id="KW-1185">Reference proteome</keyword>
<proteinExistence type="predicted"/>
<name>A0A838BFU1_9HYPH</name>
<reference evidence="2 3" key="1">
    <citation type="submission" date="2020-07" db="EMBL/GenBank/DDBJ databases">
        <title>Definition of the novel symbiovar canariense within Mesorhizobium novociceri, a new species of genus Mesorhizobium nodulating Cicer canariense in the Caldera de Taburiente National Park (La Palma, Canary Islands).</title>
        <authorList>
            <person name="Leon-Barrios M."/>
            <person name="Perez-Yepez J."/>
            <person name="Flores-Felix J.D."/>
            <person name="Ramirez-Baena M.H."/>
            <person name="Pulido-Suarez L."/>
            <person name="Igual J.M."/>
            <person name="Velazquez E."/>
            <person name="Peix A."/>
        </authorList>
    </citation>
    <scope>NUCLEOTIDE SEQUENCE [LARGE SCALE GENOMIC DNA]</scope>
    <source>
        <strain evidence="2 3">CCANP35</strain>
    </source>
</reference>
<feature type="domain" description="Xylose isomerase-like TIM barrel" evidence="1">
    <location>
        <begin position="20"/>
        <end position="276"/>
    </location>
</feature>
<dbReference type="InterPro" id="IPR013022">
    <property type="entry name" value="Xyl_isomerase-like_TIM-brl"/>
</dbReference>
<evidence type="ECO:0000313" key="3">
    <source>
        <dbReference type="Proteomes" id="UP000558284"/>
    </source>
</evidence>
<accession>A0A838BFU1</accession>
<evidence type="ECO:0000259" key="1">
    <source>
        <dbReference type="Pfam" id="PF01261"/>
    </source>
</evidence>
<dbReference type="SUPFAM" id="SSF51658">
    <property type="entry name" value="Xylose isomerase-like"/>
    <property type="match status" value="1"/>
</dbReference>
<evidence type="ECO:0000313" key="2">
    <source>
        <dbReference type="EMBL" id="MBA1145376.1"/>
    </source>
</evidence>
<sequence>MKVGCFALVAPFSPLEHQLEHISALGFKYADVTDNHPGGLLGREFGFSATASLDDNPRDLNDMFARHGLTVTSVCAHANLLDASAPSRYGNAEVSKAVRLAAGMKVRDVITTEGEPKTDWGRGLTRDEQVFVIAEKLYEPVRLAEAMGVKLLLEPHGPVTGTIEGLGAVLDRLGHPDTVGVNLDTGNSWLAGTDPVEMAKVFRSRIWHVHWKDMPRDWSDKRGTIFGCGMAIIPLGAGVVDIKGVYDVVKNSPAEHSTLEIAGDDNVLRSHEFLKELGVS</sequence>